<dbReference type="EMBL" id="HF548005">
    <property type="protein sequence ID" value="CCO13716.1"/>
    <property type="molecule type" value="Genomic_DNA"/>
</dbReference>
<evidence type="ECO:0000313" key="2">
    <source>
        <dbReference type="EMBL" id="CCO13716.1"/>
    </source>
</evidence>
<reference evidence="2" key="1">
    <citation type="submission" date="2012-10" db="EMBL/GenBank/DDBJ databases">
        <title>Direct identification of alternative open reading frame translation products in human.</title>
        <authorList>
            <person name="Vanderperre B."/>
            <person name="Lucier J.-F."/>
            <person name="Motard J."/>
            <person name="Tremblay G."/>
            <person name="Vanderperre S."/>
            <person name="Wisztorski M."/>
            <person name="Salzet M."/>
            <person name="Boisvert F.-M."/>
            <person name="Roucou X."/>
        </authorList>
    </citation>
    <scope>NUCLEOTIDE SEQUENCE</scope>
</reference>
<accession>L0R845</accession>
<evidence type="ECO:0000256" key="1">
    <source>
        <dbReference type="SAM" id="MobiDB-lite"/>
    </source>
</evidence>
<sequence length="84" mass="8791">MAGGGTIARMASSAQPSWKTQFPSLSHAEVQRFIIVGPSVKPVPGCTGGVDDRPPSPSTARSRMPPPREDRSPRAAWGPAPVLS</sequence>
<dbReference type="AlphaFoldDB" id="L0R845"/>
<feature type="region of interest" description="Disordered" evidence="1">
    <location>
        <begin position="39"/>
        <end position="84"/>
    </location>
</feature>
<gene>
    <name evidence="2" type="primary">CUEDC1</name>
</gene>
<organism evidence="2">
    <name type="scientific">Homo sapiens</name>
    <name type="common">Human</name>
    <dbReference type="NCBI Taxonomy" id="9606"/>
    <lineage>
        <taxon>Eukaryota</taxon>
        <taxon>Metazoa</taxon>
        <taxon>Chordata</taxon>
        <taxon>Craniata</taxon>
        <taxon>Vertebrata</taxon>
        <taxon>Euteleostomi</taxon>
        <taxon>Mammalia</taxon>
        <taxon>Eutheria</taxon>
        <taxon>Euarchontoglires</taxon>
        <taxon>Primates</taxon>
        <taxon>Haplorrhini</taxon>
        <taxon>Catarrhini</taxon>
        <taxon>Hominidae</taxon>
        <taxon>Homo</taxon>
    </lineage>
</organism>
<dbReference type="ChiTaRS" id="CUEDC1">
    <property type="organism name" value="human"/>
</dbReference>
<name>L0R845_HUMAN</name>
<proteinExistence type="predicted"/>
<feature type="compositionally biased region" description="Polar residues" evidence="1">
    <location>
        <begin position="12"/>
        <end position="21"/>
    </location>
</feature>
<feature type="region of interest" description="Disordered" evidence="1">
    <location>
        <begin position="1"/>
        <end position="21"/>
    </location>
</feature>
<dbReference type="OrthoDB" id="5794653at2759"/>
<protein>
    <submittedName>
        <fullName evidence="2">Alternative protein CUEDC1</fullName>
    </submittedName>
</protein>